<feature type="region of interest" description="Disordered" evidence="1">
    <location>
        <begin position="185"/>
        <end position="262"/>
    </location>
</feature>
<feature type="compositionally biased region" description="Basic residues" evidence="1">
    <location>
        <begin position="188"/>
        <end position="197"/>
    </location>
</feature>
<sequence length="380" mass="41249">MDGGVVALVAGEAVAGVGRIHLDHQPIPGRLGQDGRRRDGQGAAVALDHGRHRAGQLEAVVAVHQGVHRRMGQGLDRPPHGQAGGVQDVQLVDLLDRGEADAPGQGAGLDLGLQRGAALFRQGLGIIDSLGQVVGVQDHRRRRHRPGPRSPARLVDPADMAVPRRPGLQLQQQCGEGAIRLAGSFRGRGFRRRHHAPVPRSPAGRKACKTEEGGARRRLTAHGRGWRMRPPERFRRRPPHDPHRTRPDDGRGPDDLGGAGRRVRLLWRSIPARRRFSDPGARHGATTRPEPVGLRRGQGRAGPGDDQPRRGDRGPDGPAGDAPERPADDARHRRAAQGRHRREGHPDLGPQPQRPIRLRAERAAEAARLSGLEPGDDHRQ</sequence>
<proteinExistence type="predicted"/>
<evidence type="ECO:0000256" key="1">
    <source>
        <dbReference type="SAM" id="MobiDB-lite"/>
    </source>
</evidence>
<dbReference type="Proteomes" id="UP000038045">
    <property type="component" value="Unplaced"/>
</dbReference>
<dbReference type="WBParaSite" id="PTRK_0000123200.1">
    <property type="protein sequence ID" value="PTRK_0000123200.1"/>
    <property type="gene ID" value="PTRK_0000123200"/>
</dbReference>
<feature type="compositionally biased region" description="Basic residues" evidence="1">
    <location>
        <begin position="216"/>
        <end position="227"/>
    </location>
</feature>
<protein>
    <submittedName>
        <fullName evidence="3">LigA</fullName>
    </submittedName>
</protein>
<feature type="compositionally biased region" description="Basic and acidic residues" evidence="1">
    <location>
        <begin position="322"/>
        <end position="331"/>
    </location>
</feature>
<dbReference type="AlphaFoldDB" id="A0A0N4Z2V9"/>
<evidence type="ECO:0000313" key="2">
    <source>
        <dbReference type="Proteomes" id="UP000038045"/>
    </source>
</evidence>
<name>A0A0N4Z2V9_PARTI</name>
<evidence type="ECO:0000313" key="3">
    <source>
        <dbReference type="WBParaSite" id="PTRK_0000123200.1"/>
    </source>
</evidence>
<reference evidence="3" key="1">
    <citation type="submission" date="2017-02" db="UniProtKB">
        <authorList>
            <consortium name="WormBaseParasite"/>
        </authorList>
    </citation>
    <scope>IDENTIFICATION</scope>
</reference>
<accession>A0A0N4Z2V9</accession>
<feature type="region of interest" description="Disordered" evidence="1">
    <location>
        <begin position="274"/>
        <end position="380"/>
    </location>
</feature>
<feature type="compositionally biased region" description="Basic and acidic residues" evidence="1">
    <location>
        <begin position="229"/>
        <end position="254"/>
    </location>
</feature>
<keyword evidence="2" id="KW-1185">Reference proteome</keyword>
<feature type="compositionally biased region" description="Basic residues" evidence="1">
    <location>
        <begin position="332"/>
        <end position="343"/>
    </location>
</feature>
<organism evidence="2 3">
    <name type="scientific">Parastrongyloides trichosuri</name>
    <name type="common">Possum-specific nematode worm</name>
    <dbReference type="NCBI Taxonomy" id="131310"/>
    <lineage>
        <taxon>Eukaryota</taxon>
        <taxon>Metazoa</taxon>
        <taxon>Ecdysozoa</taxon>
        <taxon>Nematoda</taxon>
        <taxon>Chromadorea</taxon>
        <taxon>Rhabditida</taxon>
        <taxon>Tylenchina</taxon>
        <taxon>Panagrolaimomorpha</taxon>
        <taxon>Strongyloidoidea</taxon>
        <taxon>Strongyloididae</taxon>
        <taxon>Parastrongyloides</taxon>
    </lineage>
</organism>
<feature type="compositionally biased region" description="Basic and acidic residues" evidence="1">
    <location>
        <begin position="306"/>
        <end position="315"/>
    </location>
</feature>